<name>A0ABY7FGJ0_MYAAR</name>
<dbReference type="Proteomes" id="UP001164746">
    <property type="component" value="Chromosome 12"/>
</dbReference>
<proteinExistence type="predicted"/>
<protein>
    <submittedName>
        <fullName evidence="1">Uncharacterized protein</fullName>
    </submittedName>
</protein>
<organism evidence="1 2">
    <name type="scientific">Mya arenaria</name>
    <name type="common">Soft-shell clam</name>
    <dbReference type="NCBI Taxonomy" id="6604"/>
    <lineage>
        <taxon>Eukaryota</taxon>
        <taxon>Metazoa</taxon>
        <taxon>Spiralia</taxon>
        <taxon>Lophotrochozoa</taxon>
        <taxon>Mollusca</taxon>
        <taxon>Bivalvia</taxon>
        <taxon>Autobranchia</taxon>
        <taxon>Heteroconchia</taxon>
        <taxon>Euheterodonta</taxon>
        <taxon>Imparidentia</taxon>
        <taxon>Neoheterodontei</taxon>
        <taxon>Myida</taxon>
        <taxon>Myoidea</taxon>
        <taxon>Myidae</taxon>
        <taxon>Mya</taxon>
    </lineage>
</organism>
<reference evidence="1" key="1">
    <citation type="submission" date="2022-11" db="EMBL/GenBank/DDBJ databases">
        <title>Centuries of genome instability and evolution in soft-shell clam transmissible cancer (bioRxiv).</title>
        <authorList>
            <person name="Hart S.F.M."/>
            <person name="Yonemitsu M.A."/>
            <person name="Giersch R.M."/>
            <person name="Beal B.F."/>
            <person name="Arriagada G."/>
            <person name="Davis B.W."/>
            <person name="Ostrander E.A."/>
            <person name="Goff S.P."/>
            <person name="Metzger M.J."/>
        </authorList>
    </citation>
    <scope>NUCLEOTIDE SEQUENCE</scope>
    <source>
        <strain evidence="1">MELC-2E11</strain>
        <tissue evidence="1">Siphon/mantle</tissue>
    </source>
</reference>
<evidence type="ECO:0000313" key="2">
    <source>
        <dbReference type="Proteomes" id="UP001164746"/>
    </source>
</evidence>
<dbReference type="EMBL" id="CP111023">
    <property type="protein sequence ID" value="WAR20717.1"/>
    <property type="molecule type" value="Genomic_DNA"/>
</dbReference>
<evidence type="ECO:0000313" key="1">
    <source>
        <dbReference type="EMBL" id="WAR20717.1"/>
    </source>
</evidence>
<gene>
    <name evidence="1" type="ORF">MAR_014691</name>
</gene>
<keyword evidence="2" id="KW-1185">Reference proteome</keyword>
<accession>A0ABY7FGJ0</accession>
<sequence>MDDADAPDVTDPNGTNDGLYVRNKLVADSKSVDMQGPIFHDLFDMDRRHSIIFDPASSPVYTTVGQFLC</sequence>